<accession>A0ABW4ZSW4</accession>
<dbReference type="Pfam" id="PF14045">
    <property type="entry name" value="YIEGIA"/>
    <property type="match status" value="1"/>
</dbReference>
<keyword evidence="1" id="KW-1133">Transmembrane helix</keyword>
<gene>
    <name evidence="2" type="ORF">ACFSOY_02120</name>
</gene>
<evidence type="ECO:0000256" key="1">
    <source>
        <dbReference type="SAM" id="Phobius"/>
    </source>
</evidence>
<dbReference type="RefSeq" id="WP_386043867.1">
    <property type="nucleotide sequence ID" value="NZ_JBHUIO010000002.1"/>
</dbReference>
<feature type="transmembrane region" description="Helical" evidence="1">
    <location>
        <begin position="143"/>
        <end position="161"/>
    </location>
</feature>
<sequence length="305" mass="33798">MAQELLSTEHLMMITTGFVVGTLARLMTLREDYRQYPSYPNGYIIHVVTGAVAAAIGAVAIPSLLTKNFVGVSFLALAIQQFRDVRKMEKSSLHDLEQTEFTARGTAYIDGIAKTFEARNYLSLICAFLTVLTMTLIPGNRPLLDIACGAAVGTLAAWLLWNYTKGRTLGEIADIRLAQISFDADMLCVDDIIVKNVGLPDAQARYLEEGMAVMITPRDADAQIALANYGQRQAIIHEAARTLGLKRYICMRRDFDNGRICFAMIPIHRDARTLLKLVAEVPLLESTKKSARMRDPELVADRKGE</sequence>
<dbReference type="Proteomes" id="UP001597343">
    <property type="component" value="Unassembled WGS sequence"/>
</dbReference>
<keyword evidence="1" id="KW-0472">Membrane</keyword>
<keyword evidence="3" id="KW-1185">Reference proteome</keyword>
<dbReference type="InterPro" id="IPR025918">
    <property type="entry name" value="YIEGIA"/>
</dbReference>
<feature type="transmembrane region" description="Helical" evidence="1">
    <location>
        <begin position="41"/>
        <end position="59"/>
    </location>
</feature>
<comment type="caution">
    <text evidence="2">The sequence shown here is derived from an EMBL/GenBank/DDBJ whole genome shotgun (WGS) entry which is preliminary data.</text>
</comment>
<feature type="transmembrane region" description="Helical" evidence="1">
    <location>
        <begin position="121"/>
        <end position="137"/>
    </location>
</feature>
<feature type="transmembrane region" description="Helical" evidence="1">
    <location>
        <begin position="12"/>
        <end position="29"/>
    </location>
</feature>
<dbReference type="EMBL" id="JBHUIO010000002">
    <property type="protein sequence ID" value="MFD2168814.1"/>
    <property type="molecule type" value="Genomic_DNA"/>
</dbReference>
<evidence type="ECO:0000313" key="3">
    <source>
        <dbReference type="Proteomes" id="UP001597343"/>
    </source>
</evidence>
<organism evidence="2 3">
    <name type="scientific">Tumebacillus lipolyticus</name>
    <dbReference type="NCBI Taxonomy" id="1280370"/>
    <lineage>
        <taxon>Bacteria</taxon>
        <taxon>Bacillati</taxon>
        <taxon>Bacillota</taxon>
        <taxon>Bacilli</taxon>
        <taxon>Bacillales</taxon>
        <taxon>Alicyclobacillaceae</taxon>
        <taxon>Tumebacillus</taxon>
    </lineage>
</organism>
<protein>
    <submittedName>
        <fullName evidence="2">YIEGIA domain-containing protein</fullName>
    </submittedName>
</protein>
<name>A0ABW4ZSW4_9BACL</name>
<proteinExistence type="predicted"/>
<evidence type="ECO:0000313" key="2">
    <source>
        <dbReference type="EMBL" id="MFD2168814.1"/>
    </source>
</evidence>
<keyword evidence="1" id="KW-0812">Transmembrane</keyword>
<reference evidence="3" key="1">
    <citation type="journal article" date="2019" name="Int. J. Syst. Evol. Microbiol.">
        <title>The Global Catalogue of Microorganisms (GCM) 10K type strain sequencing project: providing services to taxonomists for standard genome sequencing and annotation.</title>
        <authorList>
            <consortium name="The Broad Institute Genomics Platform"/>
            <consortium name="The Broad Institute Genome Sequencing Center for Infectious Disease"/>
            <person name="Wu L."/>
            <person name="Ma J."/>
        </authorList>
    </citation>
    <scope>NUCLEOTIDE SEQUENCE [LARGE SCALE GENOMIC DNA]</scope>
    <source>
        <strain evidence="3">CGMCC 1.13574</strain>
    </source>
</reference>